<dbReference type="RefSeq" id="WP_190620697.1">
    <property type="nucleotide sequence ID" value="NZ_CP029189.1"/>
</dbReference>
<organism evidence="2 3">
    <name type="scientific">Streptomyces venezuelae</name>
    <dbReference type="NCBI Taxonomy" id="54571"/>
    <lineage>
        <taxon>Bacteria</taxon>
        <taxon>Bacillati</taxon>
        <taxon>Actinomycetota</taxon>
        <taxon>Actinomycetes</taxon>
        <taxon>Kitasatosporales</taxon>
        <taxon>Streptomycetaceae</taxon>
        <taxon>Streptomyces</taxon>
    </lineage>
</organism>
<accession>A0A5P2DQW4</accession>
<evidence type="ECO:0000313" key="2">
    <source>
        <dbReference type="EMBL" id="QES57602.1"/>
    </source>
</evidence>
<evidence type="ECO:0000313" key="3">
    <source>
        <dbReference type="Proteomes" id="UP000324101"/>
    </source>
</evidence>
<proteinExistence type="predicted"/>
<dbReference type="EMBL" id="CP029189">
    <property type="protein sequence ID" value="QES57602.1"/>
    <property type="molecule type" value="Genomic_DNA"/>
</dbReference>
<reference evidence="2 3" key="1">
    <citation type="submission" date="2018-05" db="EMBL/GenBank/DDBJ databases">
        <title>Streptomyces venezuelae.</title>
        <authorList>
            <person name="Kim W."/>
            <person name="Lee N."/>
            <person name="Cho B.-K."/>
        </authorList>
    </citation>
    <scope>NUCLEOTIDE SEQUENCE [LARGE SCALE GENOMIC DNA]</scope>
    <source>
        <strain evidence="2 3">ATCC 21018</strain>
    </source>
</reference>
<evidence type="ECO:0000256" key="1">
    <source>
        <dbReference type="SAM" id="MobiDB-lite"/>
    </source>
</evidence>
<dbReference type="AlphaFoldDB" id="A0A5P2DQW4"/>
<feature type="compositionally biased region" description="Basic and acidic residues" evidence="1">
    <location>
        <begin position="171"/>
        <end position="185"/>
    </location>
</feature>
<dbReference type="Proteomes" id="UP000324101">
    <property type="component" value="Chromosome"/>
</dbReference>
<protein>
    <submittedName>
        <fullName evidence="2">Uncharacterized protein</fullName>
    </submittedName>
</protein>
<gene>
    <name evidence="2" type="ORF">DEJ51_28290</name>
</gene>
<name>A0A5P2DQW4_STRVZ</name>
<sequence>MSATVERAREALASGLPPVEVYAALAVGADFQDTALAMCDALDIPRADVEQRLRGAEELWGDFAPGDEELLGELLDLIGVFDVHVALDEPGERVRRLLGRSMGALGGIASGAAFSIGRKLDTGRLPEAYTVLVGLPVRERGDAARYRAELIAAGELLAAWLPPDDQEAAGRVREARERCARRDASGGRPTAR</sequence>
<feature type="region of interest" description="Disordered" evidence="1">
    <location>
        <begin position="171"/>
        <end position="192"/>
    </location>
</feature>